<keyword evidence="2" id="KW-1185">Reference proteome</keyword>
<dbReference type="Pfam" id="PF12224">
    <property type="entry name" value="Amidoligase_2"/>
    <property type="match status" value="1"/>
</dbReference>
<dbReference type="RefSeq" id="WP_048920210.1">
    <property type="nucleotide sequence ID" value="NZ_CP010777.1"/>
</dbReference>
<accession>A0A0H4VHZ3</accession>
<dbReference type="EMBL" id="CP010777">
    <property type="protein sequence ID" value="AKQ45340.1"/>
    <property type="molecule type" value="Genomic_DNA"/>
</dbReference>
<dbReference type="OrthoDB" id="5597599at2"/>
<dbReference type="STRING" id="1379910.TH63_06350"/>
<name>A0A0H4VHZ3_9BACT</name>
<evidence type="ECO:0000313" key="2">
    <source>
        <dbReference type="Proteomes" id="UP000036458"/>
    </source>
</evidence>
<evidence type="ECO:0000313" key="1">
    <source>
        <dbReference type="EMBL" id="AKQ45340.1"/>
    </source>
</evidence>
<dbReference type="PATRIC" id="fig|1379910.4.peg.1386"/>
<dbReference type="AlphaFoldDB" id="A0A0H4VHZ3"/>
<sequence length="336" mass="39308">MEAFKSLPLEKTQEGKLRKVGFELEFANVGIDECLQIVQDLYGGRVQRENRFSAKVLFTRLGDFSVEMDLKLLTEKQYKAVFDKLHIDIEHIRLGHETLEERIDDALEAVIKRVIPYEIGVPPLPCNQLDQLEELRQALYDHHAKGTEAFLTNAFGTHINTELPDPEPETILRYLRAFLLLYPWLLEAGQTDFARLNLTSFINPYPEEYTALVLPSSYQPSLDQLIEDYHAFNPDRNRPLDLYPVFGFLRKEKVDQYHHLGKLKARNTFHYRLPNSCVSDPNWTLAQEWNNWVVIEALANQPEKIREMSEAYLRLKESTLLGFEKKWEKETEQWLA</sequence>
<dbReference type="GO" id="GO:0016874">
    <property type="term" value="F:ligase activity"/>
    <property type="evidence" value="ECO:0007669"/>
    <property type="project" value="UniProtKB-KW"/>
</dbReference>
<reference evidence="1 2" key="1">
    <citation type="submission" date="2015-01" db="EMBL/GenBank/DDBJ databases">
        <title>Rufibacter sp./DG31D/ whole genome sequencing.</title>
        <authorList>
            <person name="Kim M.K."/>
            <person name="Srinivasan S."/>
            <person name="Lee J.-J."/>
        </authorList>
    </citation>
    <scope>NUCLEOTIDE SEQUENCE [LARGE SCALE GENOMIC DNA]</scope>
    <source>
        <strain evidence="1 2">DG31D</strain>
    </source>
</reference>
<proteinExistence type="predicted"/>
<gene>
    <name evidence="1" type="ORF">TH63_06350</name>
</gene>
<keyword evidence="1" id="KW-0436">Ligase</keyword>
<dbReference type="Proteomes" id="UP000036458">
    <property type="component" value="Chromosome"/>
</dbReference>
<protein>
    <submittedName>
        <fullName evidence="1">Amidoligase</fullName>
    </submittedName>
</protein>
<dbReference type="KEGG" id="ruf:TH63_06350"/>
<organism evidence="1 2">
    <name type="scientific">Rufibacter radiotolerans</name>
    <dbReference type="NCBI Taxonomy" id="1379910"/>
    <lineage>
        <taxon>Bacteria</taxon>
        <taxon>Pseudomonadati</taxon>
        <taxon>Bacteroidota</taxon>
        <taxon>Cytophagia</taxon>
        <taxon>Cytophagales</taxon>
        <taxon>Hymenobacteraceae</taxon>
        <taxon>Rufibacter</taxon>
    </lineage>
</organism>
<dbReference type="InterPro" id="IPR022025">
    <property type="entry name" value="Amidoligase_2"/>
</dbReference>